<evidence type="ECO:0000313" key="7">
    <source>
        <dbReference type="Proteomes" id="UP000184447"/>
    </source>
</evidence>
<reference evidence="6 7" key="1">
    <citation type="submission" date="2016-11" db="EMBL/GenBank/DDBJ databases">
        <authorList>
            <person name="Jaros S."/>
            <person name="Januszkiewicz K."/>
            <person name="Wedrychowicz H."/>
        </authorList>
    </citation>
    <scope>NUCLEOTIDE SEQUENCE [LARGE SCALE GENOMIC DNA]</scope>
    <source>
        <strain evidence="6 7">DSM 8605</strain>
    </source>
</reference>
<evidence type="ECO:0000256" key="1">
    <source>
        <dbReference type="ARBA" id="ARBA00022490"/>
    </source>
</evidence>
<proteinExistence type="inferred from homology"/>
<dbReference type="InterPro" id="IPR036390">
    <property type="entry name" value="WH_DNA-bd_sf"/>
</dbReference>
<dbReference type="PANTHER" id="PTHR34298:SF2">
    <property type="entry name" value="SEGREGATION AND CONDENSATION PROTEIN B"/>
    <property type="match status" value="1"/>
</dbReference>
<dbReference type="HAMAP" id="MF_01804">
    <property type="entry name" value="ScpB"/>
    <property type="match status" value="1"/>
</dbReference>
<comment type="subcellular location">
    <subcellularLocation>
        <location evidence="5">Cytoplasm</location>
    </subcellularLocation>
    <text evidence="5">Associated with two foci at the outer edges of the nucleoid region in young cells, and at four foci within both cell halves in older cells.</text>
</comment>
<dbReference type="InterPro" id="IPR036388">
    <property type="entry name" value="WH-like_DNA-bd_sf"/>
</dbReference>
<name>A0A1M5SA80_9CLOT</name>
<evidence type="ECO:0000256" key="3">
    <source>
        <dbReference type="ARBA" id="ARBA00022829"/>
    </source>
</evidence>
<dbReference type="SUPFAM" id="SSF46785">
    <property type="entry name" value="Winged helix' DNA-binding domain"/>
    <property type="match status" value="2"/>
</dbReference>
<keyword evidence="3 5" id="KW-0159">Chromosome partition</keyword>
<dbReference type="Gene3D" id="1.10.10.10">
    <property type="entry name" value="Winged helix-like DNA-binding domain superfamily/Winged helix DNA-binding domain"/>
    <property type="match status" value="2"/>
</dbReference>
<keyword evidence="2 5" id="KW-0132">Cell division</keyword>
<comment type="subunit">
    <text evidence="5">Homodimer. Homodimerization may be required to stabilize the binding of ScpA to the Smc head domains. Component of a cohesin-like complex composed of ScpA, ScpB and the Smc homodimer, in which ScpA and ScpB bind to the head domain of Smc. The presence of the three proteins is required for the association of the complex with DNA.</text>
</comment>
<dbReference type="OrthoDB" id="9806226at2"/>
<dbReference type="InterPro" id="IPR005234">
    <property type="entry name" value="ScpB_csome_segregation"/>
</dbReference>
<dbReference type="AlphaFoldDB" id="A0A1M5SA80"/>
<evidence type="ECO:0000256" key="5">
    <source>
        <dbReference type="HAMAP-Rule" id="MF_01804"/>
    </source>
</evidence>
<keyword evidence="1 5" id="KW-0963">Cytoplasm</keyword>
<evidence type="ECO:0000256" key="2">
    <source>
        <dbReference type="ARBA" id="ARBA00022618"/>
    </source>
</evidence>
<comment type="function">
    <text evidence="5">Participates in chromosomal partition during cell division. May act via the formation of a condensin-like complex containing Smc and ScpA that pull DNA away from mid-cell into both cell halves.</text>
</comment>
<dbReference type="RefSeq" id="WP_073337174.1">
    <property type="nucleotide sequence ID" value="NZ_FQXM01000004.1"/>
</dbReference>
<dbReference type="STRING" id="1121316.SAMN02745207_00838"/>
<evidence type="ECO:0000313" key="6">
    <source>
        <dbReference type="EMBL" id="SHH35532.1"/>
    </source>
</evidence>
<sequence>MSDYKINQMQIEGINNEDRLFSVIESILFVSGEPINLKEIASVIECSERFTEELLAKMKINYEENSRGLALIQLKDKYALGTKSENSEYIQKILKTNTRQSLSKASLETLAIIVYKQPITRVEIDEIRGVKSDRALQTLIEKSLIKAAGKKEVPGRPILYATTDEFLNYFGLKDIEDMPALESFIEKINEHIEDEVAVDEDLDVDEDIDSIFNSEKYELIEKEEEN</sequence>
<protein>
    <recommendedName>
        <fullName evidence="5">Segregation and condensation protein B</fullName>
    </recommendedName>
</protein>
<dbReference type="Proteomes" id="UP000184447">
    <property type="component" value="Unassembled WGS sequence"/>
</dbReference>
<dbReference type="GO" id="GO:0051301">
    <property type="term" value="P:cell division"/>
    <property type="evidence" value="ECO:0007669"/>
    <property type="project" value="UniProtKB-KW"/>
</dbReference>
<accession>A0A1M5SA80</accession>
<comment type="similarity">
    <text evidence="5">Belongs to the ScpB family.</text>
</comment>
<dbReference type="EMBL" id="FQXM01000004">
    <property type="protein sequence ID" value="SHH35532.1"/>
    <property type="molecule type" value="Genomic_DNA"/>
</dbReference>
<evidence type="ECO:0000256" key="4">
    <source>
        <dbReference type="ARBA" id="ARBA00023306"/>
    </source>
</evidence>
<dbReference type="GO" id="GO:0006260">
    <property type="term" value="P:DNA replication"/>
    <property type="evidence" value="ECO:0007669"/>
    <property type="project" value="UniProtKB-UniRule"/>
</dbReference>
<keyword evidence="4 5" id="KW-0131">Cell cycle</keyword>
<keyword evidence="7" id="KW-1185">Reference proteome</keyword>
<dbReference type="Pfam" id="PF04079">
    <property type="entry name" value="SMC_ScpB"/>
    <property type="match status" value="1"/>
</dbReference>
<gene>
    <name evidence="5" type="primary">scpB</name>
    <name evidence="6" type="ORF">SAMN02745207_00838</name>
</gene>
<dbReference type="NCBIfam" id="TIGR00281">
    <property type="entry name" value="SMC-Scp complex subunit ScpB"/>
    <property type="match status" value="1"/>
</dbReference>
<dbReference type="GO" id="GO:0051304">
    <property type="term" value="P:chromosome separation"/>
    <property type="evidence" value="ECO:0007669"/>
    <property type="project" value="InterPro"/>
</dbReference>
<organism evidence="6 7">
    <name type="scientific">Clostridium grantii DSM 8605</name>
    <dbReference type="NCBI Taxonomy" id="1121316"/>
    <lineage>
        <taxon>Bacteria</taxon>
        <taxon>Bacillati</taxon>
        <taxon>Bacillota</taxon>
        <taxon>Clostridia</taxon>
        <taxon>Eubacteriales</taxon>
        <taxon>Clostridiaceae</taxon>
        <taxon>Clostridium</taxon>
    </lineage>
</organism>
<dbReference type="PANTHER" id="PTHR34298">
    <property type="entry name" value="SEGREGATION AND CONDENSATION PROTEIN B"/>
    <property type="match status" value="1"/>
</dbReference>
<dbReference type="GO" id="GO:0005737">
    <property type="term" value="C:cytoplasm"/>
    <property type="evidence" value="ECO:0007669"/>
    <property type="project" value="UniProtKB-SubCell"/>
</dbReference>